<dbReference type="RefSeq" id="WP_092422930.1">
    <property type="nucleotide sequence ID" value="NZ_FPCK01000001.1"/>
</dbReference>
<dbReference type="EMBL" id="FPCK01000001">
    <property type="protein sequence ID" value="SFV31989.1"/>
    <property type="molecule type" value="Genomic_DNA"/>
</dbReference>
<dbReference type="STRING" id="429728.SAMN05216456_1511"/>
<protein>
    <submittedName>
        <fullName evidence="2">Uncharacterized conserved protein, DUF1330 family</fullName>
    </submittedName>
</protein>
<dbReference type="InterPro" id="IPR011008">
    <property type="entry name" value="Dimeric_a/b-barrel"/>
</dbReference>
<dbReference type="Pfam" id="PF07045">
    <property type="entry name" value="DUF1330"/>
    <property type="match status" value="1"/>
</dbReference>
<name>A0A1I7NBF4_9HYPH</name>
<proteinExistence type="predicted"/>
<dbReference type="Gene3D" id="3.30.70.100">
    <property type="match status" value="1"/>
</dbReference>
<gene>
    <name evidence="2" type="ORF">SAMN05216456_1511</name>
</gene>
<dbReference type="AlphaFoldDB" id="A0A1I7NBF4"/>
<dbReference type="SUPFAM" id="SSF54909">
    <property type="entry name" value="Dimeric alpha+beta barrel"/>
    <property type="match status" value="1"/>
</dbReference>
<dbReference type="PANTHER" id="PTHR41521:SF4">
    <property type="entry name" value="BLR0684 PROTEIN"/>
    <property type="match status" value="1"/>
</dbReference>
<dbReference type="OrthoDB" id="9806380at2"/>
<evidence type="ECO:0000313" key="2">
    <source>
        <dbReference type="EMBL" id="SFV31989.1"/>
    </source>
</evidence>
<feature type="domain" description="DUF1330" evidence="1">
    <location>
        <begin position="3"/>
        <end position="95"/>
    </location>
</feature>
<organism evidence="2 3">
    <name type="scientific">Devosia crocina</name>
    <dbReference type="NCBI Taxonomy" id="429728"/>
    <lineage>
        <taxon>Bacteria</taxon>
        <taxon>Pseudomonadati</taxon>
        <taxon>Pseudomonadota</taxon>
        <taxon>Alphaproteobacteria</taxon>
        <taxon>Hyphomicrobiales</taxon>
        <taxon>Devosiaceae</taxon>
        <taxon>Devosia</taxon>
    </lineage>
</organism>
<keyword evidence="3" id="KW-1185">Reference proteome</keyword>
<dbReference type="PANTHER" id="PTHR41521">
    <property type="match status" value="1"/>
</dbReference>
<dbReference type="InterPro" id="IPR010753">
    <property type="entry name" value="DUF1330"/>
</dbReference>
<dbReference type="Proteomes" id="UP000199074">
    <property type="component" value="Unassembled WGS sequence"/>
</dbReference>
<evidence type="ECO:0000313" key="3">
    <source>
        <dbReference type="Proteomes" id="UP000199074"/>
    </source>
</evidence>
<evidence type="ECO:0000259" key="1">
    <source>
        <dbReference type="Pfam" id="PF07045"/>
    </source>
</evidence>
<sequence length="97" mass="10669">MAKGYWVVRVDIIDPEQYKIYQAAVGPFLDSVGGRFIVRGGRNTVTEGTSRQRTVVVEFDSYEAALSAYDTAQYEGLAELRSKAGELDFVIVEGVDG</sequence>
<reference evidence="2 3" key="1">
    <citation type="submission" date="2016-10" db="EMBL/GenBank/DDBJ databases">
        <authorList>
            <person name="de Groot N.N."/>
        </authorList>
    </citation>
    <scope>NUCLEOTIDE SEQUENCE [LARGE SCALE GENOMIC DNA]</scope>
    <source>
        <strain evidence="2 3">IPL20</strain>
    </source>
</reference>
<accession>A0A1I7NBF4</accession>